<protein>
    <submittedName>
        <fullName evidence="1">Uncharacterized protein</fullName>
    </submittedName>
</protein>
<dbReference type="AlphaFoldDB" id="A0A0A2DK41"/>
<name>A0A0A2DK41_9CORY</name>
<dbReference type="GeneID" id="300553294"/>
<sequence>MFEIDYIAPDGREWRLHSQGERGEATIIEEGVEGFVGSVEDSVIESVGEPGQILDALNVGVMTGSLQCVLVPDGESIDELFSRWRASWSRRRSGTLRIKSPRLGVLTTAARLSESMPTPEVDPGGKRHARVEVPVVCDRGVWSTDNVRGSGTVTVTNFGDVALWPSVEWAGAGGPVTLPSGATFTLPAAGSKRVLCLNPAESLIVKDLAGKVDRALWLKLAPVAWAEPVMAGETAQFRVPAGAELVWRVSVLDPFGG</sequence>
<gene>
    <name evidence="1" type="ORF">MA47_09645</name>
</gene>
<keyword evidence="2" id="KW-1185">Reference proteome</keyword>
<accession>A0A0A2DK41</accession>
<dbReference type="Proteomes" id="UP000030145">
    <property type="component" value="Unassembled WGS sequence"/>
</dbReference>
<dbReference type="RefSeq" id="WP_035115717.1">
    <property type="nucleotide sequence ID" value="NZ_CP047046.1"/>
</dbReference>
<organism evidence="1 2">
    <name type="scientific">Corynebacterium auriscanis</name>
    <dbReference type="NCBI Taxonomy" id="99807"/>
    <lineage>
        <taxon>Bacteria</taxon>
        <taxon>Bacillati</taxon>
        <taxon>Actinomycetota</taxon>
        <taxon>Actinomycetes</taxon>
        <taxon>Mycobacteriales</taxon>
        <taxon>Corynebacteriaceae</taxon>
        <taxon>Corynebacterium</taxon>
    </lineage>
</organism>
<comment type="caution">
    <text evidence="1">The sequence shown here is derived from an EMBL/GenBank/DDBJ whole genome shotgun (WGS) entry which is preliminary data.</text>
</comment>
<dbReference type="EMBL" id="JRVJ01000021">
    <property type="protein sequence ID" value="KGM18142.1"/>
    <property type="molecule type" value="Genomic_DNA"/>
</dbReference>
<evidence type="ECO:0000313" key="1">
    <source>
        <dbReference type="EMBL" id="KGM18142.1"/>
    </source>
</evidence>
<evidence type="ECO:0000313" key="2">
    <source>
        <dbReference type="Proteomes" id="UP000030145"/>
    </source>
</evidence>
<proteinExistence type="predicted"/>
<reference evidence="1 2" key="1">
    <citation type="submission" date="2014-10" db="EMBL/GenBank/DDBJ databases">
        <title>Whole Genome sequence of Corynebacterium auriscanis strain CIP 106629.</title>
        <authorList>
            <person name="Hassan S.S."/>
            <person name="Jamal S.B."/>
            <person name="Tiwari S."/>
            <person name="Oliveira L.D.C."/>
            <person name="Souza F."/>
            <person name="Mariano D.C."/>
            <person name="Almeida S."/>
            <person name="Dorella F."/>
            <person name="Pereira F."/>
            <person name="Carvalho A."/>
            <person name="Leal C.A."/>
            <person name="Soares S.D.C."/>
            <person name="Figueiredo H.C."/>
            <person name="Silva A."/>
            <person name="Azevedo V.A."/>
        </authorList>
    </citation>
    <scope>NUCLEOTIDE SEQUENCE [LARGE SCALE GENOMIC DNA]</scope>
    <source>
        <strain evidence="1 2">CIP 106629</strain>
    </source>
</reference>